<dbReference type="GeneID" id="107775420"/>
<dbReference type="GO" id="GO:0005634">
    <property type="term" value="C:nucleus"/>
    <property type="evidence" value="ECO:0000318"/>
    <property type="project" value="GO_Central"/>
</dbReference>
<dbReference type="KEGG" id="nta:107775420"/>
<dbReference type="OMA" id="NTDEHRD"/>
<keyword evidence="3" id="KW-0090">Biological rhythms</keyword>
<reference evidence="7" key="1">
    <citation type="journal article" date="2014" name="Nat. Commun.">
        <title>The tobacco genome sequence and its comparison with those of tomato and potato.</title>
        <authorList>
            <person name="Sierro N."/>
            <person name="Battey J.N."/>
            <person name="Ouadi S."/>
            <person name="Bakaher N."/>
            <person name="Bovet L."/>
            <person name="Willig A."/>
            <person name="Goepfert S."/>
            <person name="Peitsch M.C."/>
            <person name="Ivanov N.V."/>
        </authorList>
    </citation>
    <scope>NUCLEOTIDE SEQUENCE [LARGE SCALE GENOMIC DNA]</scope>
</reference>
<evidence type="ECO:0000256" key="4">
    <source>
        <dbReference type="ARBA" id="ARBA00023242"/>
    </source>
</evidence>
<evidence type="ECO:0000313" key="7">
    <source>
        <dbReference type="Proteomes" id="UP000790787"/>
    </source>
</evidence>
<dbReference type="GO" id="GO:0009649">
    <property type="term" value="P:entrainment of circadian clock"/>
    <property type="evidence" value="ECO:0000318"/>
    <property type="project" value="GO_Central"/>
</dbReference>
<name>A0A1S3YEH6_TOBAC</name>
<feature type="domain" description="Protein EARLY FLOWERING 4" evidence="6">
    <location>
        <begin position="65"/>
        <end position="142"/>
    </location>
</feature>
<evidence type="ECO:0000256" key="5">
    <source>
        <dbReference type="SAM" id="MobiDB-lite"/>
    </source>
</evidence>
<accession>A0A1S3YEH6</accession>
<dbReference type="InterPro" id="IPR009741">
    <property type="entry name" value="EARLY_FLOWERING_4_dom"/>
</dbReference>
<comment type="similarity">
    <text evidence="2">Belongs to the EARLY FLOWERING 4 family.</text>
</comment>
<gene>
    <name evidence="8" type="primary">LOC107775420</name>
</gene>
<dbReference type="RefSeq" id="XP_016450636.1">
    <property type="nucleotide sequence ID" value="XM_016595150.2"/>
</dbReference>
<evidence type="ECO:0000313" key="8">
    <source>
        <dbReference type="RefSeq" id="XP_016450636.1"/>
    </source>
</evidence>
<dbReference type="GO" id="GO:0042753">
    <property type="term" value="P:positive regulation of circadian rhythm"/>
    <property type="evidence" value="ECO:0007669"/>
    <property type="project" value="InterPro"/>
</dbReference>
<dbReference type="GO" id="GO:0048511">
    <property type="term" value="P:rhythmic process"/>
    <property type="evidence" value="ECO:0007669"/>
    <property type="project" value="UniProtKB-KW"/>
</dbReference>
<dbReference type="OrthoDB" id="1895690at2759"/>
<sequence>MEETSNLKRRRQTLAKAQSLNVPTTTTASTNDRRRRRGGNSSAVEAYNTDEHRDENADGSMEEDNSEMWNDFSNRFRQVQSVLDRNRLLIQQVNENHQARSHNNMVQNVGLIQELNGNISKVVSLYSDLSTNFSTVFHQGNDAIGDENNNDQRHL</sequence>
<evidence type="ECO:0000256" key="1">
    <source>
        <dbReference type="ARBA" id="ARBA00004123"/>
    </source>
</evidence>
<dbReference type="RefSeq" id="XP_016450636.1">
    <property type="nucleotide sequence ID" value="XM_016595150.1"/>
</dbReference>
<dbReference type="STRING" id="4097.A0A1S3YEH6"/>
<keyword evidence="4" id="KW-0539">Nucleus</keyword>
<comment type="subcellular location">
    <subcellularLocation>
        <location evidence="1">Nucleus</location>
    </subcellularLocation>
</comment>
<protein>
    <submittedName>
        <fullName evidence="8">Protein EARLY FLOWERING 4-like</fullName>
    </submittedName>
    <submittedName>
        <fullName evidence="8">Protein ELF4-LIKE 3-like</fullName>
    </submittedName>
</protein>
<dbReference type="PaxDb" id="4097-A0A1S3YEH6"/>
<dbReference type="PANTHER" id="PTHR33469">
    <property type="entry name" value="PROTEIN ELF4-LIKE 4"/>
    <property type="match status" value="1"/>
</dbReference>
<reference evidence="8" key="2">
    <citation type="submission" date="2025-08" db="UniProtKB">
        <authorList>
            <consortium name="RefSeq"/>
        </authorList>
    </citation>
    <scope>IDENTIFICATION</scope>
    <source>
        <tissue evidence="8">Leaf</tissue>
    </source>
</reference>
<evidence type="ECO:0000259" key="6">
    <source>
        <dbReference type="Pfam" id="PF07011"/>
    </source>
</evidence>
<evidence type="ECO:0000256" key="2">
    <source>
        <dbReference type="ARBA" id="ARBA00009514"/>
    </source>
</evidence>
<dbReference type="AlphaFoldDB" id="A0A1S3YEH6"/>
<dbReference type="Pfam" id="PF07011">
    <property type="entry name" value="Elf4"/>
    <property type="match status" value="1"/>
</dbReference>
<keyword evidence="7" id="KW-1185">Reference proteome</keyword>
<dbReference type="PANTHER" id="PTHR33469:SF5">
    <property type="entry name" value="PROTEIN EARLY FLOWERING 4"/>
    <property type="match status" value="1"/>
</dbReference>
<dbReference type="InterPro" id="IPR040462">
    <property type="entry name" value="EARLY_FLOWERING_4"/>
</dbReference>
<evidence type="ECO:0000256" key="3">
    <source>
        <dbReference type="ARBA" id="ARBA00023108"/>
    </source>
</evidence>
<proteinExistence type="inferred from homology"/>
<organism evidence="7 8">
    <name type="scientific">Nicotiana tabacum</name>
    <name type="common">Common tobacco</name>
    <dbReference type="NCBI Taxonomy" id="4097"/>
    <lineage>
        <taxon>Eukaryota</taxon>
        <taxon>Viridiplantae</taxon>
        <taxon>Streptophyta</taxon>
        <taxon>Embryophyta</taxon>
        <taxon>Tracheophyta</taxon>
        <taxon>Spermatophyta</taxon>
        <taxon>Magnoliopsida</taxon>
        <taxon>eudicotyledons</taxon>
        <taxon>Gunneridae</taxon>
        <taxon>Pentapetalae</taxon>
        <taxon>asterids</taxon>
        <taxon>lamiids</taxon>
        <taxon>Solanales</taxon>
        <taxon>Solanaceae</taxon>
        <taxon>Nicotianoideae</taxon>
        <taxon>Nicotianeae</taxon>
        <taxon>Nicotiana</taxon>
    </lineage>
</organism>
<dbReference type="Proteomes" id="UP000790787">
    <property type="component" value="Chromosome 6"/>
</dbReference>
<feature type="region of interest" description="Disordered" evidence="5">
    <location>
        <begin position="1"/>
        <end position="68"/>
    </location>
</feature>